<gene>
    <name evidence="2" type="ORF">ATK74_3032</name>
</gene>
<reference evidence="2 3" key="1">
    <citation type="submission" date="2017-10" db="EMBL/GenBank/DDBJ databases">
        <title>Sequencing the genomes of 1000 actinobacteria strains.</title>
        <authorList>
            <person name="Klenk H.-P."/>
        </authorList>
    </citation>
    <scope>NUCLEOTIDE SEQUENCE [LARGE SCALE GENOMIC DNA]</scope>
    <source>
        <strain evidence="2 3">DSM 15597</strain>
    </source>
</reference>
<dbReference type="AlphaFoldDB" id="A0A2A9CVK7"/>
<keyword evidence="1" id="KW-1133">Transmembrane helix</keyword>
<organism evidence="2 3">
    <name type="scientific">Propionicimonas paludicola</name>
    <dbReference type="NCBI Taxonomy" id="185243"/>
    <lineage>
        <taxon>Bacteria</taxon>
        <taxon>Bacillati</taxon>
        <taxon>Actinomycetota</taxon>
        <taxon>Actinomycetes</taxon>
        <taxon>Propionibacteriales</taxon>
        <taxon>Nocardioidaceae</taxon>
        <taxon>Propionicimonas</taxon>
    </lineage>
</organism>
<proteinExistence type="predicted"/>
<keyword evidence="3" id="KW-1185">Reference proteome</keyword>
<evidence type="ECO:0000256" key="1">
    <source>
        <dbReference type="SAM" id="Phobius"/>
    </source>
</evidence>
<name>A0A2A9CVK7_9ACTN</name>
<dbReference type="EMBL" id="PDJC01000001">
    <property type="protein sequence ID" value="PFG18443.1"/>
    <property type="molecule type" value="Genomic_DNA"/>
</dbReference>
<accession>A0A2A9CVK7</accession>
<dbReference type="Proteomes" id="UP000226079">
    <property type="component" value="Unassembled WGS sequence"/>
</dbReference>
<evidence type="ECO:0000313" key="3">
    <source>
        <dbReference type="Proteomes" id="UP000226079"/>
    </source>
</evidence>
<sequence length="366" mass="38317">MDEREARMHAGLTQLAEPVAEVPDLDQVVARGRQLRQRRRMAGIAGGTAAVLVAAAGLGLVLTSSIFANNGRVSVVATPSPAPSTAARQIGVGATEEAHIALPPLGLTSGVYDVRFRATKTATGIDLKVTAVSQSGNFSTEQLNQDRNPAGFDLEEGLRVGLLTDRASWFTPVDNKGQSGLVSYTAELPDFGVTVFVVAPQDGAKLNSLAALAWRGSDGQLRSVETSGGPRDSVAADMPSARFVVDGHTGTLASLEHNDLLALVDYDGLGYAMNVREAQGNCRFAGSSTKEVGQDEVWESLAICPLPIGATQITPILAPGVSDWKLVTVGDRPVVVVPYDKGTLAQIVTGLRYTTGTGKQVETKVG</sequence>
<keyword evidence="1" id="KW-0812">Transmembrane</keyword>
<feature type="transmembrane region" description="Helical" evidence="1">
    <location>
        <begin position="41"/>
        <end position="62"/>
    </location>
</feature>
<dbReference type="RefSeq" id="WP_098461803.1">
    <property type="nucleotide sequence ID" value="NZ_PDJC01000001.1"/>
</dbReference>
<evidence type="ECO:0000313" key="2">
    <source>
        <dbReference type="EMBL" id="PFG18443.1"/>
    </source>
</evidence>
<protein>
    <submittedName>
        <fullName evidence="2">Uncharacterized protein</fullName>
    </submittedName>
</protein>
<comment type="caution">
    <text evidence="2">The sequence shown here is derived from an EMBL/GenBank/DDBJ whole genome shotgun (WGS) entry which is preliminary data.</text>
</comment>
<keyword evidence="1" id="KW-0472">Membrane</keyword>